<dbReference type="Gene3D" id="1.20.1560.10">
    <property type="entry name" value="ABC transporter type 1, transmembrane domain"/>
    <property type="match status" value="2"/>
</dbReference>
<feature type="compositionally biased region" description="Acidic residues" evidence="10">
    <location>
        <begin position="1"/>
        <end position="16"/>
    </location>
</feature>
<dbReference type="FunFam" id="3.40.50.300:FF:000997">
    <property type="entry name" value="Multidrug resistance-associated protein 1"/>
    <property type="match status" value="1"/>
</dbReference>
<evidence type="ECO:0000313" key="13">
    <source>
        <dbReference type="EMBL" id="KAL3093176.1"/>
    </source>
</evidence>
<keyword evidence="9 11" id="KW-0472">Membrane</keyword>
<name>A0ABD2JRB1_9BILA</name>
<dbReference type="InterPro" id="IPR050173">
    <property type="entry name" value="ABC_transporter_C-like"/>
</dbReference>
<dbReference type="SMART" id="SM00382">
    <property type="entry name" value="AAA"/>
    <property type="match status" value="2"/>
</dbReference>
<feature type="transmembrane region" description="Helical" evidence="11">
    <location>
        <begin position="218"/>
        <end position="239"/>
    </location>
</feature>
<dbReference type="FunFam" id="1.20.1560.10:FF:000100">
    <property type="entry name" value="ABC transporter ATP-binding protein"/>
    <property type="match status" value="1"/>
</dbReference>
<dbReference type="SUPFAM" id="SSF90123">
    <property type="entry name" value="ABC transporter transmembrane region"/>
    <property type="match status" value="2"/>
</dbReference>
<accession>A0ABD2JRB1</accession>
<evidence type="ECO:0000256" key="1">
    <source>
        <dbReference type="ARBA" id="ARBA00004127"/>
    </source>
</evidence>
<dbReference type="Pfam" id="PF00664">
    <property type="entry name" value="ABC_membrane"/>
    <property type="match status" value="2"/>
</dbReference>
<comment type="subcellular location">
    <subcellularLocation>
        <location evidence="1">Endomembrane system</location>
        <topology evidence="1">Multi-pass membrane protein</topology>
    </subcellularLocation>
</comment>
<feature type="transmembrane region" description="Helical" evidence="11">
    <location>
        <begin position="921"/>
        <end position="942"/>
    </location>
</feature>
<dbReference type="CDD" id="cd03250">
    <property type="entry name" value="ABCC_MRP_domain1"/>
    <property type="match status" value="1"/>
</dbReference>
<dbReference type="InterPro" id="IPR003593">
    <property type="entry name" value="AAA+_ATPase"/>
</dbReference>
<evidence type="ECO:0000256" key="11">
    <source>
        <dbReference type="SAM" id="Phobius"/>
    </source>
</evidence>
<feature type="transmembrane region" description="Helical" evidence="11">
    <location>
        <begin position="833"/>
        <end position="854"/>
    </location>
</feature>
<comment type="similarity">
    <text evidence="2">Belongs to the ABC transporter superfamily. ABCC family. Conjugate transporter (TC 3.A.1.208) subfamily.</text>
</comment>
<feature type="transmembrane region" description="Helical" evidence="11">
    <location>
        <begin position="885"/>
        <end position="909"/>
    </location>
</feature>
<dbReference type="CDD" id="cd03244">
    <property type="entry name" value="ABCC_MRP_domain2"/>
    <property type="match status" value="1"/>
</dbReference>
<proteinExistence type="inferred from homology"/>
<dbReference type="InterPro" id="IPR027417">
    <property type="entry name" value="P-loop_NTPase"/>
</dbReference>
<evidence type="ECO:0000256" key="2">
    <source>
        <dbReference type="ARBA" id="ARBA00009726"/>
    </source>
</evidence>
<feature type="transmembrane region" description="Helical" evidence="11">
    <location>
        <begin position="954"/>
        <end position="977"/>
    </location>
</feature>
<dbReference type="CDD" id="cd18595">
    <property type="entry name" value="ABC_6TM_MRP1_2_3_6_D1_like"/>
    <property type="match status" value="1"/>
</dbReference>
<dbReference type="PROSITE" id="PS00211">
    <property type="entry name" value="ABC_TRANSPORTER_1"/>
    <property type="match status" value="1"/>
</dbReference>
<evidence type="ECO:0000256" key="10">
    <source>
        <dbReference type="SAM" id="MobiDB-lite"/>
    </source>
</evidence>
<dbReference type="FunFam" id="3.40.50.300:FF:000074">
    <property type="entry name" value="Multidrug resistance-associated protein 5 isoform 1"/>
    <property type="match status" value="1"/>
</dbReference>
<dbReference type="InterPro" id="IPR017871">
    <property type="entry name" value="ABC_transporter-like_CS"/>
</dbReference>
<dbReference type="Pfam" id="PF00005">
    <property type="entry name" value="ABC_tran"/>
    <property type="match status" value="2"/>
</dbReference>
<evidence type="ECO:0000256" key="8">
    <source>
        <dbReference type="ARBA" id="ARBA00022989"/>
    </source>
</evidence>
<evidence type="ECO:0000256" key="3">
    <source>
        <dbReference type="ARBA" id="ARBA00022448"/>
    </source>
</evidence>
<sequence>MRKEEEDERNEEEDERKEEGFGMDSFRPLKSPEKLSSFINRQFFWWFNSVCALGSRKPLELSDLYALNPNDTCNELVPQWERLWKRAITDYNSKKALQSPDELCQPPKESVINAVDGDVNVQQQQEPESDLAPLIRHGDDFTTHDQVMANYGSTQSDHSSSSKRKTSPPSLIWRLILLFRWNIITAMIMKCFSDLLTFVNPVLLKDLIAFTESPETPLWHGALLAVCMFIASEFSSLLLNNYYYLMFRLGTRIQSVLVCAVYKKALRLSNSSRRQKTVGEIVNLMAIDVDRFQQIAPQTHQYWSTPLQVSLALYMLWGQIGVSVLSGMAVMVLLLPINFLISMLTRKYQIRQMRIKDERTKMVNEVLNGIKVIKLYAWEPPMEEVINALRAKELSMIRKAAFLRTISDMFNSAVPFLVALSTFATFTFIDPRNVLTPQIAFVSLTLFNQLRQPMSTVADLISQTVQVSVSNKRLKNFFVAEELEDYVERRPTEKSKENAVEVHSCSLTWDRTLSSPSLKNLHFEIRRRNLITVVGRVGAGKSSFLLSLLGEMERVYGRVGVYGRVAYVPQQPWVQNNSVRGNIIFGSHGDEHFYDKVMSACSLYQDMEILPQGDQTEIGEKGINLSGGQKARISLARAVYQNCDIYLLDDPLSAVDSHVGAQLFNQVIGPSGMLRNKTRVLVTNEPSCLKYSDFIVILADGRVISEGTYAELTKSGILARLMEDVESDRVKSVSVPTEKEGEEDNISDDTDETFMDENAADVENLLGTSAMSTVSGILARRKYSTSSTMFRRQRLVRADSVISSYNYPSVQRHLTGIEKVETGRVKPVIYLRYFQAMGFSLSILFLLGLTLSTAASMSRNLWLSAWSNDQSPTGVNGSQPVSVRLGVYAAIGFLEVAVLFFGMTALLFGGVSASRNLHAPLLHAIFRAPMFFFDTTPFGRILNRIGKDIETIDILLPYNIQFFAQCVLQVISTLIIIMISTPIFGIVVVPLIIAYVHVLKYYISTSRQLKRLESITRSPIYSHLSESIHGASTIRAYNQTERFSRISQQKIDAHVQCRYLGCVANRWLSVRLEFIGNCIVLFAALFAAITRGSTSAGILGLSVSYSLNITFALNFAVRQISKLETSIVSVERVKEYADVIPEAKWKIPGREPPVGWPHHGEIHFDHYSTRYRSGLDLVLYDIHATIRPAERVGIVGRTGAGKSSLTLALFRMVEPTGGRIFIDGVDITQLGLHDLRSRLTIIPQDPGLFSGTLRFNLDPFNHHSDAEVWEALENSHLSEFVSNLPAKLMYSISEGGENISIGQRQLLCLARALLHPSRILVLDEATASVDMATDALIQDTIRQKFNNCTIFTIAHRLATIMDYDRVIVLHRGRIQEFDTPQNLLALPNSIFASMASDAGI</sequence>
<feature type="transmembrane region" description="Helical" evidence="11">
    <location>
        <begin position="983"/>
        <end position="1003"/>
    </location>
</feature>
<dbReference type="PANTHER" id="PTHR24223">
    <property type="entry name" value="ATP-BINDING CASSETTE SUB-FAMILY C"/>
    <property type="match status" value="1"/>
</dbReference>
<dbReference type="GO" id="GO:0012505">
    <property type="term" value="C:endomembrane system"/>
    <property type="evidence" value="ECO:0007669"/>
    <property type="project" value="UniProtKB-SubCell"/>
</dbReference>
<dbReference type="Proteomes" id="UP001620626">
    <property type="component" value="Unassembled WGS sequence"/>
</dbReference>
<protein>
    <recommendedName>
        <fullName evidence="12">AAA+ ATPase domain-containing protein</fullName>
    </recommendedName>
</protein>
<gene>
    <name evidence="13" type="ORF">niasHT_022626</name>
</gene>
<organism evidence="13 14">
    <name type="scientific">Heterodera trifolii</name>
    <dbReference type="NCBI Taxonomy" id="157864"/>
    <lineage>
        <taxon>Eukaryota</taxon>
        <taxon>Metazoa</taxon>
        <taxon>Ecdysozoa</taxon>
        <taxon>Nematoda</taxon>
        <taxon>Chromadorea</taxon>
        <taxon>Rhabditida</taxon>
        <taxon>Tylenchina</taxon>
        <taxon>Tylenchomorpha</taxon>
        <taxon>Tylenchoidea</taxon>
        <taxon>Heteroderidae</taxon>
        <taxon>Heteroderinae</taxon>
        <taxon>Heterodera</taxon>
    </lineage>
</organism>
<feature type="region of interest" description="Disordered" evidence="10">
    <location>
        <begin position="1"/>
        <end position="26"/>
    </location>
</feature>
<feature type="transmembrane region" description="Helical" evidence="11">
    <location>
        <begin position="171"/>
        <end position="198"/>
    </location>
</feature>
<dbReference type="PANTHER" id="PTHR24223:SF342">
    <property type="entry name" value="MULTIDRUG RESISTANCE-ASSOCIATED PROTEIN 1"/>
    <property type="match status" value="1"/>
</dbReference>
<keyword evidence="5" id="KW-0677">Repeat</keyword>
<evidence type="ECO:0000256" key="4">
    <source>
        <dbReference type="ARBA" id="ARBA00022692"/>
    </source>
</evidence>
<feature type="transmembrane region" description="Helical" evidence="11">
    <location>
        <begin position="323"/>
        <end position="344"/>
    </location>
</feature>
<dbReference type="InterPro" id="IPR011527">
    <property type="entry name" value="ABC1_TM_dom"/>
</dbReference>
<evidence type="ECO:0000256" key="9">
    <source>
        <dbReference type="ARBA" id="ARBA00023136"/>
    </source>
</evidence>
<evidence type="ECO:0000259" key="12">
    <source>
        <dbReference type="SMART" id="SM00382"/>
    </source>
</evidence>
<evidence type="ECO:0000313" key="14">
    <source>
        <dbReference type="Proteomes" id="UP001620626"/>
    </source>
</evidence>
<dbReference type="CDD" id="cd18603">
    <property type="entry name" value="ABC_6TM_MRP1_2_3_6_D2_like"/>
    <property type="match status" value="1"/>
</dbReference>
<evidence type="ECO:0000256" key="7">
    <source>
        <dbReference type="ARBA" id="ARBA00022840"/>
    </source>
</evidence>
<dbReference type="InterPro" id="IPR036640">
    <property type="entry name" value="ABC1_TM_sf"/>
</dbReference>
<evidence type="ECO:0000256" key="6">
    <source>
        <dbReference type="ARBA" id="ARBA00022741"/>
    </source>
</evidence>
<keyword evidence="6" id="KW-0547">Nucleotide-binding</keyword>
<dbReference type="SUPFAM" id="SSF52540">
    <property type="entry name" value="P-loop containing nucleoside triphosphate hydrolases"/>
    <property type="match status" value="2"/>
</dbReference>
<comment type="caution">
    <text evidence="13">The sequence shown here is derived from an EMBL/GenBank/DDBJ whole genome shotgun (WGS) entry which is preliminary data.</text>
</comment>
<keyword evidence="3" id="KW-0813">Transport</keyword>
<keyword evidence="8 11" id="KW-1133">Transmembrane helix</keyword>
<dbReference type="Gene3D" id="3.40.50.300">
    <property type="entry name" value="P-loop containing nucleotide triphosphate hydrolases"/>
    <property type="match status" value="2"/>
</dbReference>
<dbReference type="FunFam" id="1.20.1560.10:FF:000081">
    <property type="entry name" value="Protein CBG24505"/>
    <property type="match status" value="1"/>
</dbReference>
<feature type="transmembrane region" description="Helical" evidence="11">
    <location>
        <begin position="1096"/>
        <end position="1117"/>
    </location>
</feature>
<dbReference type="EMBL" id="JBICBT010000917">
    <property type="protein sequence ID" value="KAL3093176.1"/>
    <property type="molecule type" value="Genomic_DNA"/>
</dbReference>
<feature type="domain" description="AAA+ ATPase" evidence="12">
    <location>
        <begin position="527"/>
        <end position="702"/>
    </location>
</feature>
<keyword evidence="14" id="KW-1185">Reference proteome</keyword>
<reference evidence="13 14" key="1">
    <citation type="submission" date="2024-10" db="EMBL/GenBank/DDBJ databases">
        <authorList>
            <person name="Kim D."/>
        </authorList>
    </citation>
    <scope>NUCLEOTIDE SEQUENCE [LARGE SCALE GENOMIC DNA]</scope>
    <source>
        <strain evidence="13">BH-2024</strain>
    </source>
</reference>
<keyword evidence="4 11" id="KW-0812">Transmembrane</keyword>
<feature type="transmembrane region" description="Helical" evidence="11">
    <location>
        <begin position="1074"/>
        <end position="1090"/>
    </location>
</feature>
<dbReference type="GO" id="GO:0005524">
    <property type="term" value="F:ATP binding"/>
    <property type="evidence" value="ECO:0007669"/>
    <property type="project" value="UniProtKB-KW"/>
</dbReference>
<dbReference type="InterPro" id="IPR003439">
    <property type="entry name" value="ABC_transporter-like_ATP-bd"/>
</dbReference>
<evidence type="ECO:0000256" key="5">
    <source>
        <dbReference type="ARBA" id="ARBA00022737"/>
    </source>
</evidence>
<feature type="domain" description="AAA+ ATPase" evidence="12">
    <location>
        <begin position="1188"/>
        <end position="1373"/>
    </location>
</feature>
<keyword evidence="7" id="KW-0067">ATP-binding</keyword>